<dbReference type="Proteomes" id="UP000245670">
    <property type="component" value="Unassembled WGS sequence"/>
</dbReference>
<feature type="signal peptide" evidence="1">
    <location>
        <begin position="1"/>
        <end position="19"/>
    </location>
</feature>
<organism evidence="2 3">
    <name type="scientific">Polaribacter aquimarinus</name>
    <dbReference type="NCBI Taxonomy" id="2100726"/>
    <lineage>
        <taxon>Bacteria</taxon>
        <taxon>Pseudomonadati</taxon>
        <taxon>Bacteroidota</taxon>
        <taxon>Flavobacteriia</taxon>
        <taxon>Flavobacteriales</taxon>
        <taxon>Flavobacteriaceae</taxon>
    </lineage>
</organism>
<evidence type="ECO:0000256" key="1">
    <source>
        <dbReference type="SAM" id="SignalP"/>
    </source>
</evidence>
<dbReference type="RefSeq" id="WP_109404944.1">
    <property type="nucleotide sequence ID" value="NZ_QFFG01000003.1"/>
</dbReference>
<accession>A0A2U2JAP4</accession>
<gene>
    <name evidence="2" type="ORF">DIS07_09225</name>
</gene>
<dbReference type="AlphaFoldDB" id="A0A2U2JAP4"/>
<sequence>MKSYFLLLIICSFSLQSFSQIKAVTESGDEVVLYHDNTWKYLNDSINNNKNIITNNHKFETNKKSTFLVKSKTLKVGVYINPKKWSFEKNPDTEAAEYSFQMKNEDLYGMIITEKTQIPLLSLKDLAVENAKEVAPDIQIDKEEYRYVNGKKILMIQMSGTTQQIKFKYFSYYYSSDLGVVQLITYTSLNLFKDYEKRMEDFLNGFVEF</sequence>
<comment type="caution">
    <text evidence="2">The sequence shown here is derived from an EMBL/GenBank/DDBJ whole genome shotgun (WGS) entry which is preliminary data.</text>
</comment>
<evidence type="ECO:0008006" key="4">
    <source>
        <dbReference type="Google" id="ProtNLM"/>
    </source>
</evidence>
<name>A0A2U2JAP4_9FLAO</name>
<protein>
    <recommendedName>
        <fullName evidence="4">PsbP C-terminal domain-containing protein</fullName>
    </recommendedName>
</protein>
<keyword evidence="3" id="KW-1185">Reference proteome</keyword>
<evidence type="ECO:0000313" key="3">
    <source>
        <dbReference type="Proteomes" id="UP000245670"/>
    </source>
</evidence>
<evidence type="ECO:0000313" key="2">
    <source>
        <dbReference type="EMBL" id="PWG05400.1"/>
    </source>
</evidence>
<dbReference type="OrthoDB" id="6400696at2"/>
<dbReference type="EMBL" id="QFFG01000003">
    <property type="protein sequence ID" value="PWG05400.1"/>
    <property type="molecule type" value="Genomic_DNA"/>
</dbReference>
<keyword evidence="1" id="KW-0732">Signal</keyword>
<reference evidence="2 3" key="1">
    <citation type="submission" date="2018-05" db="EMBL/GenBank/DDBJ databases">
        <title>Polaribacter aquimarinus sp. nov., isolated from sediment in a sediment of sea.</title>
        <authorList>
            <person name="Lu D."/>
        </authorList>
    </citation>
    <scope>NUCLEOTIDE SEQUENCE [LARGE SCALE GENOMIC DNA]</scope>
    <source>
        <strain evidence="2 3">ZY113</strain>
    </source>
</reference>
<proteinExistence type="predicted"/>
<feature type="chain" id="PRO_5015619305" description="PsbP C-terminal domain-containing protein" evidence="1">
    <location>
        <begin position="20"/>
        <end position="209"/>
    </location>
</feature>